<dbReference type="Gene3D" id="1.10.238.10">
    <property type="entry name" value="EF-hand"/>
    <property type="match status" value="1"/>
</dbReference>
<dbReference type="OrthoDB" id="435786at2759"/>
<feature type="compositionally biased region" description="Basic residues" evidence="3">
    <location>
        <begin position="264"/>
        <end position="273"/>
    </location>
</feature>
<feature type="region of interest" description="Disordered" evidence="3">
    <location>
        <begin position="258"/>
        <end position="289"/>
    </location>
</feature>
<dbReference type="SUPFAM" id="SSF47473">
    <property type="entry name" value="EF-hand"/>
    <property type="match status" value="1"/>
</dbReference>
<dbReference type="SMART" id="SM00054">
    <property type="entry name" value="EFh"/>
    <property type="match status" value="2"/>
</dbReference>
<comment type="caution">
    <text evidence="5">The sequence shown here is derived from an EMBL/GenBank/DDBJ whole genome shotgun (WGS) entry which is preliminary data.</text>
</comment>
<keyword evidence="6" id="KW-1185">Reference proteome</keyword>
<feature type="region of interest" description="Disordered" evidence="3">
    <location>
        <begin position="383"/>
        <end position="402"/>
    </location>
</feature>
<feature type="domain" description="EF-hand" evidence="4">
    <location>
        <begin position="129"/>
        <end position="164"/>
    </location>
</feature>
<evidence type="ECO:0000256" key="2">
    <source>
        <dbReference type="ARBA" id="ARBA00022837"/>
    </source>
</evidence>
<dbReference type="FunFam" id="1.10.238.10:FF:000003">
    <property type="entry name" value="Calmodulin A"/>
    <property type="match status" value="1"/>
</dbReference>
<dbReference type="EMBL" id="CAJNJA010030175">
    <property type="protein sequence ID" value="CAE7639437.1"/>
    <property type="molecule type" value="Genomic_DNA"/>
</dbReference>
<gene>
    <name evidence="5" type="ORF">SNEC2469_LOCUS18056</name>
</gene>
<dbReference type="InterPro" id="IPR002048">
    <property type="entry name" value="EF_hand_dom"/>
</dbReference>
<proteinExistence type="predicted"/>
<feature type="compositionally biased region" description="Acidic residues" evidence="3">
    <location>
        <begin position="210"/>
        <end position="228"/>
    </location>
</feature>
<evidence type="ECO:0000256" key="3">
    <source>
        <dbReference type="SAM" id="MobiDB-lite"/>
    </source>
</evidence>
<dbReference type="Pfam" id="PF13499">
    <property type="entry name" value="EF-hand_7"/>
    <property type="match status" value="1"/>
</dbReference>
<name>A0A812VN03_9DINO</name>
<dbReference type="Proteomes" id="UP000601435">
    <property type="component" value="Unassembled WGS sequence"/>
</dbReference>
<feature type="compositionally biased region" description="Polar residues" evidence="3">
    <location>
        <begin position="67"/>
        <end position="80"/>
    </location>
</feature>
<organism evidence="5 6">
    <name type="scientific">Symbiodinium necroappetens</name>
    <dbReference type="NCBI Taxonomy" id="1628268"/>
    <lineage>
        <taxon>Eukaryota</taxon>
        <taxon>Sar</taxon>
        <taxon>Alveolata</taxon>
        <taxon>Dinophyceae</taxon>
        <taxon>Suessiales</taxon>
        <taxon>Symbiodiniaceae</taxon>
        <taxon>Symbiodinium</taxon>
    </lineage>
</organism>
<dbReference type="AlphaFoldDB" id="A0A812VN03"/>
<feature type="region of interest" description="Disordered" evidence="3">
    <location>
        <begin position="42"/>
        <end position="103"/>
    </location>
</feature>
<sequence>MPVIPAALREYSTDPDEGEASPSTARDLKALAADPASRRVAFPQNKGVANLPLLPPAPPEADDRSSNRSQALELQDSTPDSSRRGASKNLDIRRRTTSKGKVQVAVPEDIPRLQLEPGEDRDIAGLPGVKESHVREAFQQMDFDRNGFVGVSELRYMLTVIGEEPTDQELDEMLAMLGGEGDGQVAYEDFRTLFAPTSAVMEELMSMAPQEEEEEGADGIAPIEDDEPDEIPRLEAPAQQLGLLVKGAASFMQARIKKEDAGKKKASRARPKAKAPGSNRARPILGPPRHLMQTGPAGMQGMGMGHVGMGMGMGMGLPSGGPFRGTSQPPPVPGHMSSMPPLPPGYLVGTQKTHHQHGVGPGATGMGAMGAGGPMGAPGMPGMPNQPGQFPPGHPAQQGQAPAAVDPLLQSTVRNFQANAPPKHLTFLEYQEMKLEHEVQEKLRREAESDSD</sequence>
<keyword evidence="1" id="KW-0677">Repeat</keyword>
<dbReference type="InterPro" id="IPR011992">
    <property type="entry name" value="EF-hand-dom_pair"/>
</dbReference>
<accession>A0A812VN03</accession>
<dbReference type="PROSITE" id="PS50222">
    <property type="entry name" value="EF_HAND_2"/>
    <property type="match status" value="1"/>
</dbReference>
<dbReference type="PROSITE" id="PS00018">
    <property type="entry name" value="EF_HAND_1"/>
    <property type="match status" value="1"/>
</dbReference>
<evidence type="ECO:0000259" key="4">
    <source>
        <dbReference type="PROSITE" id="PS50222"/>
    </source>
</evidence>
<evidence type="ECO:0000256" key="1">
    <source>
        <dbReference type="ARBA" id="ARBA00022737"/>
    </source>
</evidence>
<reference evidence="5" key="1">
    <citation type="submission" date="2021-02" db="EMBL/GenBank/DDBJ databases">
        <authorList>
            <person name="Dougan E. K."/>
            <person name="Rhodes N."/>
            <person name="Thang M."/>
            <person name="Chan C."/>
        </authorList>
    </citation>
    <scope>NUCLEOTIDE SEQUENCE</scope>
</reference>
<dbReference type="CDD" id="cd00051">
    <property type="entry name" value="EFh"/>
    <property type="match status" value="1"/>
</dbReference>
<evidence type="ECO:0000313" key="5">
    <source>
        <dbReference type="EMBL" id="CAE7639437.1"/>
    </source>
</evidence>
<dbReference type="InterPro" id="IPR018247">
    <property type="entry name" value="EF_Hand_1_Ca_BS"/>
</dbReference>
<protein>
    <recommendedName>
        <fullName evidence="4">EF-hand domain-containing protein</fullName>
    </recommendedName>
</protein>
<keyword evidence="2" id="KW-0106">Calcium</keyword>
<feature type="region of interest" description="Disordered" evidence="3">
    <location>
        <begin position="1"/>
        <end position="24"/>
    </location>
</feature>
<feature type="region of interest" description="Disordered" evidence="3">
    <location>
        <begin position="209"/>
        <end position="228"/>
    </location>
</feature>
<evidence type="ECO:0000313" key="6">
    <source>
        <dbReference type="Proteomes" id="UP000601435"/>
    </source>
</evidence>
<dbReference type="GO" id="GO:0005509">
    <property type="term" value="F:calcium ion binding"/>
    <property type="evidence" value="ECO:0007669"/>
    <property type="project" value="InterPro"/>
</dbReference>